<gene>
    <name evidence="2" type="ORF">Tbon_08855</name>
</gene>
<organism evidence="2 3">
    <name type="scientific">Tepidiforma bonchosmolovskayae</name>
    <dbReference type="NCBI Taxonomy" id="2601677"/>
    <lineage>
        <taxon>Bacteria</taxon>
        <taxon>Bacillati</taxon>
        <taxon>Chloroflexota</taxon>
        <taxon>Tepidiformia</taxon>
        <taxon>Tepidiformales</taxon>
        <taxon>Tepidiformaceae</taxon>
        <taxon>Tepidiforma</taxon>
    </lineage>
</organism>
<dbReference type="InterPro" id="IPR003737">
    <property type="entry name" value="GlcNAc_PI_deacetylase-related"/>
</dbReference>
<protein>
    <recommendedName>
        <fullName evidence="4">PIG-L family deacetylase</fullName>
    </recommendedName>
</protein>
<evidence type="ECO:0000256" key="1">
    <source>
        <dbReference type="SAM" id="MobiDB-lite"/>
    </source>
</evidence>
<sequence>MQGSSRPPGDSCPVGRRESTTSPAACLSPLTNHRPGTYHGPVPRILALVPHPDDEAYSVAGTLALAARAGWSCTVIAVSAGEAGRCYTGDAADPAALADLRLAELARSCAALGAEPGPSPRLPDGGLARDPRLSDAVAAAIRAAAPDLLLTIGPDGAYGHPDHLALHRAVVAAVEAAPAPPAVLFAAFPSGLFRPQYDLCRPILGDPPAIAPADLGVERPDVRIPIAAVADRKLAALAAHASQLPGGDPAAIFPPGIVPALLRDEWFLLRCPADMARVARLLLDIEAACP</sequence>
<proteinExistence type="predicted"/>
<dbReference type="SUPFAM" id="SSF102588">
    <property type="entry name" value="LmbE-like"/>
    <property type="match status" value="1"/>
</dbReference>
<evidence type="ECO:0000313" key="3">
    <source>
        <dbReference type="Proteomes" id="UP000326331"/>
    </source>
</evidence>
<reference evidence="2 3" key="1">
    <citation type="submission" date="2019-10" db="EMBL/GenBank/DDBJ databases">
        <title>Thermopilla bonchosmolovskayae gen. nov., sp. nov., a moderately thermophilic Chloroflexi bacterium from a Chukotka hot spring (Arctic, Russia), representing a novel classis Thermopillaia, which include previously uncultivated lineage OLB14.</title>
        <authorList>
            <person name="Kochetkova T.V."/>
            <person name="Zayulina K.S."/>
            <person name="Zhigarkov V.S."/>
            <person name="Minaev N.V."/>
            <person name="Novikov A."/>
            <person name="Toshchakov S.V."/>
            <person name="Elcheninov A.G."/>
            <person name="Kublanov I.V."/>
        </authorList>
    </citation>
    <scope>NUCLEOTIDE SEQUENCE [LARGE SCALE GENOMIC DNA]</scope>
    <source>
        <strain evidence="2 3">3753O</strain>
    </source>
</reference>
<dbReference type="InterPro" id="IPR024078">
    <property type="entry name" value="LmbE-like_dom_sf"/>
</dbReference>
<dbReference type="Proteomes" id="UP000326331">
    <property type="component" value="Chromosome"/>
</dbReference>
<dbReference type="Pfam" id="PF02585">
    <property type="entry name" value="PIG-L"/>
    <property type="match status" value="1"/>
</dbReference>
<keyword evidence="3" id="KW-1185">Reference proteome</keyword>
<dbReference type="PANTHER" id="PTHR12993:SF11">
    <property type="entry name" value="N-ACETYLGLUCOSAMINYL-PHOSPHATIDYLINOSITOL DE-N-ACETYLASE"/>
    <property type="match status" value="1"/>
</dbReference>
<evidence type="ECO:0008006" key="4">
    <source>
        <dbReference type="Google" id="ProtNLM"/>
    </source>
</evidence>
<dbReference type="PANTHER" id="PTHR12993">
    <property type="entry name" value="N-ACETYLGLUCOSAMINYL-PHOSPHATIDYLINOSITOL DE-N-ACETYLASE-RELATED"/>
    <property type="match status" value="1"/>
</dbReference>
<accession>A0ABX6C6C1</accession>
<dbReference type="Gene3D" id="3.40.50.10320">
    <property type="entry name" value="LmbE-like"/>
    <property type="match status" value="1"/>
</dbReference>
<name>A0ABX6C6C1_9CHLR</name>
<evidence type="ECO:0000313" key="2">
    <source>
        <dbReference type="EMBL" id="QFG04344.1"/>
    </source>
</evidence>
<dbReference type="EMBL" id="CP042829">
    <property type="protein sequence ID" value="QFG04344.1"/>
    <property type="molecule type" value="Genomic_DNA"/>
</dbReference>
<feature type="region of interest" description="Disordered" evidence="1">
    <location>
        <begin position="1"/>
        <end position="33"/>
    </location>
</feature>